<sequence length="425" mass="48791">MDMRIYYSVQNELSFLFSYPLFPTKNVPEALGLKGPYEAVSIESLGSDNSECGRVRRVKLWLACVKYNHHEKQMVEALCLRKITVRPSIRLDIKRYIHLASLQLAEDFMDLSSAFGVLIGLDYYYDFIDHVIVKGQEGEPMAMHSTLGWIICDTIPDKSATNSIKTLFAKVEDHLDDILNNFGIWMPSDTKCRIVFDGSALFRNDSLNRQLDPGPPLRNDFVQILMRFRRFRITLHENDRDVTLCLWRDLWSLEAPRIFRFKRVRFGLTCSPFLAMSVIRCHALNHLQEFPLGTNQELENIYVDDIVFYVDEIVDAKESVIQFVAIMIKGGFRLTKWVHNMVAVLAKLPSEDLIKKDTNLVSKSLDIVCDLANDELTYGSSPNVDVGSSGMKHLLICVIVRLNSRSLTHLSDNQNDPEMLTPYHF</sequence>
<gene>
    <name evidence="1" type="ORF">T12_2830</name>
</gene>
<keyword evidence="2" id="KW-1185">Reference proteome</keyword>
<evidence type="ECO:0000313" key="1">
    <source>
        <dbReference type="EMBL" id="KRY07206.1"/>
    </source>
</evidence>
<dbReference type="Proteomes" id="UP000054783">
    <property type="component" value="Unassembled WGS sequence"/>
</dbReference>
<dbReference type="PANTHER" id="PTHR47331">
    <property type="entry name" value="PHD-TYPE DOMAIN-CONTAINING PROTEIN"/>
    <property type="match status" value="1"/>
</dbReference>
<name>A0A0V0Z424_9BILA</name>
<comment type="caution">
    <text evidence="1">The sequence shown here is derived from an EMBL/GenBank/DDBJ whole genome shotgun (WGS) entry which is preliminary data.</text>
</comment>
<dbReference type="InterPro" id="IPR043502">
    <property type="entry name" value="DNA/RNA_pol_sf"/>
</dbReference>
<organism evidence="1 2">
    <name type="scientific">Trichinella patagoniensis</name>
    <dbReference type="NCBI Taxonomy" id="990121"/>
    <lineage>
        <taxon>Eukaryota</taxon>
        <taxon>Metazoa</taxon>
        <taxon>Ecdysozoa</taxon>
        <taxon>Nematoda</taxon>
        <taxon>Enoplea</taxon>
        <taxon>Dorylaimia</taxon>
        <taxon>Trichinellida</taxon>
        <taxon>Trichinellidae</taxon>
        <taxon>Trichinella</taxon>
    </lineage>
</organism>
<dbReference type="AlphaFoldDB" id="A0A0V0Z424"/>
<reference evidence="1 2" key="1">
    <citation type="submission" date="2015-01" db="EMBL/GenBank/DDBJ databases">
        <title>Evolution of Trichinella species and genotypes.</title>
        <authorList>
            <person name="Korhonen P.K."/>
            <person name="Edoardo P."/>
            <person name="Giuseppe L.R."/>
            <person name="Gasser R.B."/>
        </authorList>
    </citation>
    <scope>NUCLEOTIDE SEQUENCE [LARGE SCALE GENOMIC DNA]</scope>
    <source>
        <strain evidence="1">ISS2496</strain>
    </source>
</reference>
<dbReference type="EMBL" id="JYDQ01000525">
    <property type="protein sequence ID" value="KRY07206.1"/>
    <property type="molecule type" value="Genomic_DNA"/>
</dbReference>
<dbReference type="OrthoDB" id="5920525at2759"/>
<proteinExistence type="predicted"/>
<protein>
    <submittedName>
        <fullName evidence="1">Uncharacterized protein</fullName>
    </submittedName>
</protein>
<accession>A0A0V0Z424</accession>
<dbReference type="SUPFAM" id="SSF56672">
    <property type="entry name" value="DNA/RNA polymerases"/>
    <property type="match status" value="1"/>
</dbReference>
<evidence type="ECO:0000313" key="2">
    <source>
        <dbReference type="Proteomes" id="UP000054783"/>
    </source>
</evidence>